<reference evidence="1 2" key="1">
    <citation type="submission" date="2017-09" db="EMBL/GenBank/DDBJ databases">
        <title>Comparative genomics of rhizobia isolated from Phaseolus vulgaris in China.</title>
        <authorList>
            <person name="Tong W."/>
        </authorList>
    </citation>
    <scope>NUCLEOTIDE SEQUENCE [LARGE SCALE GENOMIC DNA]</scope>
    <source>
        <strain evidence="1 2">Y27</strain>
    </source>
</reference>
<dbReference type="Proteomes" id="UP000219972">
    <property type="component" value="Unassembled WGS sequence"/>
</dbReference>
<comment type="caution">
    <text evidence="1">The sequence shown here is derived from an EMBL/GenBank/DDBJ whole genome shotgun (WGS) entry which is preliminary data.</text>
</comment>
<proteinExistence type="predicted"/>
<evidence type="ECO:0000313" key="1">
    <source>
        <dbReference type="EMBL" id="PDS49734.1"/>
    </source>
</evidence>
<dbReference type="EMBL" id="NWSL01000014">
    <property type="protein sequence ID" value="PDS49734.1"/>
    <property type="molecule type" value="Genomic_DNA"/>
</dbReference>
<gene>
    <name evidence="1" type="ORF">CO662_21920</name>
</gene>
<organism evidence="1 2">
    <name type="scientific">Rhizobium anhuiense</name>
    <dbReference type="NCBI Taxonomy" id="1184720"/>
    <lineage>
        <taxon>Bacteria</taxon>
        <taxon>Pseudomonadati</taxon>
        <taxon>Pseudomonadota</taxon>
        <taxon>Alphaproteobacteria</taxon>
        <taxon>Hyphomicrobiales</taxon>
        <taxon>Rhizobiaceae</taxon>
        <taxon>Rhizobium/Agrobacterium group</taxon>
        <taxon>Rhizobium</taxon>
    </lineage>
</organism>
<sequence>MFLPNLTREQHISLLEDMSDEEFAQFRYCQEMAGTYVAVGKFETMLISAMQMCDGIKLTTTLGDDAERWQQFLAKREVLQGSTLGSLIKILKRHPVVEGDIAYLNWIKDKRDYFVHRLFHEGAFPGDLSESDCQLMTRRLLAIQLWLGRAERNIWSIFERAGFVELTHVTGGGMLVMNTGVYDFLQKPADPES</sequence>
<name>A0ABX4J5W7_9HYPH</name>
<evidence type="ECO:0000313" key="2">
    <source>
        <dbReference type="Proteomes" id="UP000219972"/>
    </source>
</evidence>
<keyword evidence="2" id="KW-1185">Reference proteome</keyword>
<protein>
    <submittedName>
        <fullName evidence="1">Uncharacterized protein</fullName>
    </submittedName>
</protein>
<dbReference type="RefSeq" id="WP_097543946.1">
    <property type="nucleotide sequence ID" value="NZ_NWSL01000014.1"/>
</dbReference>
<accession>A0ABX4J5W7</accession>